<keyword evidence="1" id="KW-0175">Coiled coil</keyword>
<reference evidence="2" key="1">
    <citation type="submission" date="2019-10" db="EMBL/GenBank/DDBJ databases">
        <authorList>
            <consortium name="DOE Joint Genome Institute"/>
            <person name="Kuo A."/>
            <person name="Miyauchi S."/>
            <person name="Kiss E."/>
            <person name="Drula E."/>
            <person name="Kohler A."/>
            <person name="Sanchez-Garcia M."/>
            <person name="Andreopoulos B."/>
            <person name="Barry K.W."/>
            <person name="Bonito G."/>
            <person name="Buee M."/>
            <person name="Carver A."/>
            <person name="Chen C."/>
            <person name="Cichocki N."/>
            <person name="Clum A."/>
            <person name="Culley D."/>
            <person name="Crous P.W."/>
            <person name="Fauchery L."/>
            <person name="Girlanda M."/>
            <person name="Hayes R."/>
            <person name="Keri Z."/>
            <person name="LaButti K."/>
            <person name="Lipzen A."/>
            <person name="Lombard V."/>
            <person name="Magnuson J."/>
            <person name="Maillard F."/>
            <person name="Morin E."/>
            <person name="Murat C."/>
            <person name="Nolan M."/>
            <person name="Ohm R."/>
            <person name="Pangilinan J."/>
            <person name="Pereira M."/>
            <person name="Perotto S."/>
            <person name="Peter M."/>
            <person name="Riley R."/>
            <person name="Sitrit Y."/>
            <person name="Stielow B."/>
            <person name="Szollosi G."/>
            <person name="Zifcakova L."/>
            <person name="Stursova M."/>
            <person name="Spatafora J.W."/>
            <person name="Tedersoo L."/>
            <person name="Vaario L.-M."/>
            <person name="Yamada A."/>
            <person name="Yan M."/>
            <person name="Wang P."/>
            <person name="Xu J."/>
            <person name="Bruns T."/>
            <person name="Baldrian P."/>
            <person name="Vilgalys R."/>
            <person name="Henrissat B."/>
            <person name="Grigoriev I.V."/>
            <person name="Hibbett D."/>
            <person name="Nagy L.G."/>
            <person name="Martin F.M."/>
        </authorList>
    </citation>
    <scope>NUCLEOTIDE SEQUENCE</scope>
    <source>
        <strain evidence="2">BED1</strain>
    </source>
</reference>
<accession>A0AAD4G7C0</accession>
<feature type="non-terminal residue" evidence="2">
    <location>
        <position position="125"/>
    </location>
</feature>
<dbReference type="EMBL" id="WHUW01000101">
    <property type="protein sequence ID" value="KAF8424781.1"/>
    <property type="molecule type" value="Genomic_DNA"/>
</dbReference>
<name>A0AAD4G7C0_BOLED</name>
<feature type="coiled-coil region" evidence="1">
    <location>
        <begin position="19"/>
        <end position="103"/>
    </location>
</feature>
<evidence type="ECO:0000256" key="1">
    <source>
        <dbReference type="SAM" id="Coils"/>
    </source>
</evidence>
<sequence length="125" mass="14647">PNTAAGTAKKPTSTSAKIKNDLSDRLSEFTRETDNHLEEISDNCTHRFLAKLNHSTRDKELEMQRSQLEMERANADIFHRRELDRMQKEIERADKGIELTNTEGRHFARQAELVQLQIRLEEMRQ</sequence>
<protein>
    <submittedName>
        <fullName evidence="2">Uncharacterized protein</fullName>
    </submittedName>
</protein>
<proteinExistence type="predicted"/>
<dbReference type="AlphaFoldDB" id="A0AAD4G7C0"/>
<evidence type="ECO:0000313" key="3">
    <source>
        <dbReference type="Proteomes" id="UP001194468"/>
    </source>
</evidence>
<evidence type="ECO:0000313" key="2">
    <source>
        <dbReference type="EMBL" id="KAF8424781.1"/>
    </source>
</evidence>
<gene>
    <name evidence="2" type="ORF">L210DRAFT_802472</name>
</gene>
<keyword evidence="3" id="KW-1185">Reference proteome</keyword>
<organism evidence="2 3">
    <name type="scientific">Boletus edulis BED1</name>
    <dbReference type="NCBI Taxonomy" id="1328754"/>
    <lineage>
        <taxon>Eukaryota</taxon>
        <taxon>Fungi</taxon>
        <taxon>Dikarya</taxon>
        <taxon>Basidiomycota</taxon>
        <taxon>Agaricomycotina</taxon>
        <taxon>Agaricomycetes</taxon>
        <taxon>Agaricomycetidae</taxon>
        <taxon>Boletales</taxon>
        <taxon>Boletineae</taxon>
        <taxon>Boletaceae</taxon>
        <taxon>Boletoideae</taxon>
        <taxon>Boletus</taxon>
    </lineage>
</organism>
<comment type="caution">
    <text evidence="2">The sequence shown here is derived from an EMBL/GenBank/DDBJ whole genome shotgun (WGS) entry which is preliminary data.</text>
</comment>
<reference evidence="2" key="2">
    <citation type="journal article" date="2020" name="Nat. Commun.">
        <title>Large-scale genome sequencing of mycorrhizal fungi provides insights into the early evolution of symbiotic traits.</title>
        <authorList>
            <person name="Miyauchi S."/>
            <person name="Kiss E."/>
            <person name="Kuo A."/>
            <person name="Drula E."/>
            <person name="Kohler A."/>
            <person name="Sanchez-Garcia M."/>
            <person name="Morin E."/>
            <person name="Andreopoulos B."/>
            <person name="Barry K.W."/>
            <person name="Bonito G."/>
            <person name="Buee M."/>
            <person name="Carver A."/>
            <person name="Chen C."/>
            <person name="Cichocki N."/>
            <person name="Clum A."/>
            <person name="Culley D."/>
            <person name="Crous P.W."/>
            <person name="Fauchery L."/>
            <person name="Girlanda M."/>
            <person name="Hayes R.D."/>
            <person name="Keri Z."/>
            <person name="LaButti K."/>
            <person name="Lipzen A."/>
            <person name="Lombard V."/>
            <person name="Magnuson J."/>
            <person name="Maillard F."/>
            <person name="Murat C."/>
            <person name="Nolan M."/>
            <person name="Ohm R.A."/>
            <person name="Pangilinan J."/>
            <person name="Pereira M.F."/>
            <person name="Perotto S."/>
            <person name="Peter M."/>
            <person name="Pfister S."/>
            <person name="Riley R."/>
            <person name="Sitrit Y."/>
            <person name="Stielow J.B."/>
            <person name="Szollosi G."/>
            <person name="Zifcakova L."/>
            <person name="Stursova M."/>
            <person name="Spatafora J.W."/>
            <person name="Tedersoo L."/>
            <person name="Vaario L.M."/>
            <person name="Yamada A."/>
            <person name="Yan M."/>
            <person name="Wang P."/>
            <person name="Xu J."/>
            <person name="Bruns T."/>
            <person name="Baldrian P."/>
            <person name="Vilgalys R."/>
            <person name="Dunand C."/>
            <person name="Henrissat B."/>
            <person name="Grigoriev I.V."/>
            <person name="Hibbett D."/>
            <person name="Nagy L.G."/>
            <person name="Martin F.M."/>
        </authorList>
    </citation>
    <scope>NUCLEOTIDE SEQUENCE</scope>
    <source>
        <strain evidence="2">BED1</strain>
    </source>
</reference>
<feature type="non-terminal residue" evidence="2">
    <location>
        <position position="1"/>
    </location>
</feature>
<dbReference type="Proteomes" id="UP001194468">
    <property type="component" value="Unassembled WGS sequence"/>
</dbReference>